<dbReference type="SFLD" id="SFLDG01125">
    <property type="entry name" value="C1.1:_Acid_Phosphatase_Like"/>
    <property type="match status" value="1"/>
</dbReference>
<dbReference type="InterPro" id="IPR006423">
    <property type="entry name" value="Lipo_e_P4"/>
</dbReference>
<evidence type="ECO:0000256" key="1">
    <source>
        <dbReference type="ARBA" id="ARBA00022729"/>
    </source>
</evidence>
<comment type="caution">
    <text evidence="3">The sequence shown here is derived from an EMBL/GenBank/DDBJ whole genome shotgun (WGS) entry which is preliminary data.</text>
</comment>
<proteinExistence type="predicted"/>
<accession>A0ABS1TSJ5</accession>
<dbReference type="Pfam" id="PF03767">
    <property type="entry name" value="Acid_phosphat_B"/>
    <property type="match status" value="1"/>
</dbReference>
<reference evidence="3 4" key="1">
    <citation type="submission" date="2021-01" db="EMBL/GenBank/DDBJ databases">
        <title>Genome public.</title>
        <authorList>
            <person name="Liu C."/>
            <person name="Sun Q."/>
        </authorList>
    </citation>
    <scope>NUCLEOTIDE SEQUENCE [LARGE SCALE GENOMIC DNA]</scope>
    <source>
        <strain evidence="3 4">YIM B02564</strain>
    </source>
</reference>
<name>A0ABS1TSJ5_9BACI</name>
<dbReference type="Proteomes" id="UP000623967">
    <property type="component" value="Unassembled WGS sequence"/>
</dbReference>
<evidence type="ECO:0000256" key="2">
    <source>
        <dbReference type="SAM" id="SignalP"/>
    </source>
</evidence>
<dbReference type="SFLD" id="SFLDS00003">
    <property type="entry name" value="Haloacid_Dehalogenase"/>
    <property type="match status" value="1"/>
</dbReference>
<gene>
    <name evidence="3" type="ORF">JK635_19205</name>
</gene>
<protein>
    <submittedName>
        <fullName evidence="3">5'-nucleotidase, lipoprotein e(P4) family</fullName>
    </submittedName>
</protein>
<evidence type="ECO:0000313" key="4">
    <source>
        <dbReference type="Proteomes" id="UP000623967"/>
    </source>
</evidence>
<dbReference type="EMBL" id="JAESWB010000319">
    <property type="protein sequence ID" value="MBL4954292.1"/>
    <property type="molecule type" value="Genomic_DNA"/>
</dbReference>
<dbReference type="NCBIfam" id="TIGR01533">
    <property type="entry name" value="lipo_e_P4"/>
    <property type="match status" value="1"/>
</dbReference>
<dbReference type="InterPro" id="IPR023214">
    <property type="entry name" value="HAD_sf"/>
</dbReference>
<keyword evidence="3" id="KW-0449">Lipoprotein</keyword>
<keyword evidence="1 2" id="KW-0732">Signal</keyword>
<dbReference type="PIRSF" id="PIRSF019271">
    <property type="entry name" value="Acid_Ptase_C"/>
    <property type="match status" value="1"/>
</dbReference>
<dbReference type="RefSeq" id="WP_202655550.1">
    <property type="nucleotide sequence ID" value="NZ_JAESWB010000319.1"/>
</dbReference>
<feature type="chain" id="PRO_5045408418" evidence="2">
    <location>
        <begin position="25"/>
        <end position="272"/>
    </location>
</feature>
<feature type="signal peptide" evidence="2">
    <location>
        <begin position="1"/>
        <end position="24"/>
    </location>
</feature>
<sequence length="272" mass="31070">MKKLIISVSAAGLILLFSASSGYAETITKPPTRLYEQNTMSILWFQNSGEAKALYFQGYNIGKMRLDEILRKKQYNRALKPAIVLDIDETILDNSPHQASYVVNGKGDPRDWSKWIKRADAKLLPGALDFLRYADSKGVEIFYISNRQEAAKESTIKNLQKVGVPQADANHVLLQQESENGKENRRQQVAKTHDILLLFGDNLGDFSGFDGLTDRGRLETVNKLKEEFGKKLIVFPNPMYGDWEGAIYDFNLKKPWQEIEKIRRDHLQTYEP</sequence>
<dbReference type="SUPFAM" id="SSF56784">
    <property type="entry name" value="HAD-like"/>
    <property type="match status" value="1"/>
</dbReference>
<dbReference type="InterPro" id="IPR005519">
    <property type="entry name" value="Acid_phosphat_B-like"/>
</dbReference>
<evidence type="ECO:0000313" key="3">
    <source>
        <dbReference type="EMBL" id="MBL4954292.1"/>
    </source>
</evidence>
<dbReference type="InterPro" id="IPR036412">
    <property type="entry name" value="HAD-like_sf"/>
</dbReference>
<keyword evidence="4" id="KW-1185">Reference proteome</keyword>
<dbReference type="PANTHER" id="PTHR31284:SF10">
    <property type="entry name" value="ACID PHOSPHATASE-LIKE PROTEIN"/>
    <property type="match status" value="1"/>
</dbReference>
<organism evidence="3 4">
    <name type="scientific">Neobacillus paridis</name>
    <dbReference type="NCBI Taxonomy" id="2803862"/>
    <lineage>
        <taxon>Bacteria</taxon>
        <taxon>Bacillati</taxon>
        <taxon>Bacillota</taxon>
        <taxon>Bacilli</taxon>
        <taxon>Bacillales</taxon>
        <taxon>Bacillaceae</taxon>
        <taxon>Neobacillus</taxon>
    </lineage>
</organism>
<dbReference type="CDD" id="cd07534">
    <property type="entry name" value="HAD_CAP"/>
    <property type="match status" value="1"/>
</dbReference>
<dbReference type="PANTHER" id="PTHR31284">
    <property type="entry name" value="ACID PHOSPHATASE-LIKE PROTEIN"/>
    <property type="match status" value="1"/>
</dbReference>
<dbReference type="Gene3D" id="3.40.50.1000">
    <property type="entry name" value="HAD superfamily/HAD-like"/>
    <property type="match status" value="1"/>
</dbReference>